<dbReference type="STRING" id="48936.NJ75_01700"/>
<dbReference type="Proteomes" id="UP000031338">
    <property type="component" value="Unassembled WGS sequence"/>
</dbReference>
<reference evidence="1 2" key="1">
    <citation type="submission" date="2014-10" db="EMBL/GenBank/DDBJ databases">
        <title>Draft genome sequence of Novosphingobium subterraneum DSM 12447.</title>
        <authorList>
            <person name="Gan H.M."/>
            <person name="Gan H.Y."/>
            <person name="Savka M.A."/>
        </authorList>
    </citation>
    <scope>NUCLEOTIDE SEQUENCE [LARGE SCALE GENOMIC DNA]</scope>
    <source>
        <strain evidence="1 2">DSM 12447</strain>
    </source>
</reference>
<sequence>MTPTQAWKVLGIAKTPDVAAIRRAYAERLKAMDVDKDVDGYARLREARDSALRWAKMQAAPPADEEFDPFAGVTPLGDAGEAAPEAEQSSWLYAAPAVKGEVDPSLTRKLGEAAPKLDVTPGFVAAQAPAEQAIAVKRDPFERPVLLGLEPTSDAVMPAWAHEQALYRLLLPDMVDDEETLPPLEGWEEAMALGHLKAVLRNAETVSVTAFDEIDNWLAGILARSWPRSAPLLEPAAKVFGWESERGQVSERPAIAFLNARLRGLRFREKVQDPKHPLHKAWNELTTPAQQGSRKGWFVKRADVEQLLEGVRKNFPEVEHYFDPWRVALWEKNTSANVGQGWFSSGRLILLAVIFGVQILRVVFSSNDSSTEPPPVPEISISQSAQEKEIVGRAVTAVFGPEITFDGLQSLQPDLAALFSANRTIARTDGSSDEAYTAKVQDLVRERMYATALVEKGGLLADVQRIRADLLRAARKTGPDACMAFLRTRRMASGVKVPPAVLERERTLAVKMLDARQLGPPQRIKPGTASVPGELIGKVITETGIPDKRVRQAMGGKGSDADQCAVTIGLIDAALGWKVATEREAILSVL</sequence>
<proteinExistence type="predicted"/>
<dbReference type="PATRIC" id="fig|48936.3.peg.1705"/>
<keyword evidence="2" id="KW-1185">Reference proteome</keyword>
<evidence type="ECO:0000313" key="2">
    <source>
        <dbReference type="Proteomes" id="UP000031338"/>
    </source>
</evidence>
<organism evidence="1 2">
    <name type="scientific">Novosphingobium subterraneum</name>
    <dbReference type="NCBI Taxonomy" id="48936"/>
    <lineage>
        <taxon>Bacteria</taxon>
        <taxon>Pseudomonadati</taxon>
        <taxon>Pseudomonadota</taxon>
        <taxon>Alphaproteobacteria</taxon>
        <taxon>Sphingomonadales</taxon>
        <taxon>Sphingomonadaceae</taxon>
        <taxon>Novosphingobium</taxon>
    </lineage>
</organism>
<name>A0A0B8ZKL1_9SPHN</name>
<protein>
    <recommendedName>
        <fullName evidence="3">J domain-containing protein</fullName>
    </recommendedName>
</protein>
<comment type="caution">
    <text evidence="1">The sequence shown here is derived from an EMBL/GenBank/DDBJ whole genome shotgun (WGS) entry which is preliminary data.</text>
</comment>
<dbReference type="EMBL" id="JRVC01000007">
    <property type="protein sequence ID" value="KHS46864.1"/>
    <property type="molecule type" value="Genomic_DNA"/>
</dbReference>
<evidence type="ECO:0000313" key="1">
    <source>
        <dbReference type="EMBL" id="KHS46864.1"/>
    </source>
</evidence>
<evidence type="ECO:0008006" key="3">
    <source>
        <dbReference type="Google" id="ProtNLM"/>
    </source>
</evidence>
<dbReference type="AlphaFoldDB" id="A0A0B8ZKL1"/>
<dbReference type="RefSeq" id="WP_039333428.1">
    <property type="nucleotide sequence ID" value="NZ_JRVC01000007.1"/>
</dbReference>
<gene>
    <name evidence="1" type="ORF">NJ75_01700</name>
</gene>
<accession>A0A0B8ZKL1</accession>